<feature type="transmembrane region" description="Helical" evidence="1">
    <location>
        <begin position="5"/>
        <end position="25"/>
    </location>
</feature>
<feature type="transmembrane region" description="Helical" evidence="1">
    <location>
        <begin position="128"/>
        <end position="148"/>
    </location>
</feature>
<gene>
    <name evidence="3" type="ORF">G3I53_27700</name>
</gene>
<feature type="transmembrane region" description="Helical" evidence="1">
    <location>
        <begin position="155"/>
        <end position="176"/>
    </location>
</feature>
<proteinExistence type="predicted"/>
<feature type="transmembrane region" description="Helical" evidence="1">
    <location>
        <begin position="196"/>
        <end position="219"/>
    </location>
</feature>
<evidence type="ECO:0000256" key="1">
    <source>
        <dbReference type="SAM" id="Phobius"/>
    </source>
</evidence>
<feature type="transmembrane region" description="Helical" evidence="1">
    <location>
        <begin position="45"/>
        <end position="65"/>
    </location>
</feature>
<sequence length="416" mass="44069">MPWRALLRTSGAVWGLLPACVWMWIYARQPDALVTAPEGYWEAATAHIAVVGIVPLALCAAAGAWEAARIRRSGLVDGGAPARSPLAVASSQLRTVWMAGLLCGLVALLCVAERAVGGPGRPDLRVLALLGLLVTAHTLAGYAAGLLLPRTLAAPVVAVAVFLWLSYPVAMEPLWLRQLNGTNLNEGWSYERTLDARALIAPGLVATGILLAAVIVIAARTRPVKLTALLPVAAALALAVPMVTPLGYDPTSSRDTSLLSCSGEPVRVCLWPEQSEDGDRFRPWVTDAAGRLKEAGVTLPKTYTPAFAGPTREDVITTLVSGMMPDPAPECAGRQPWPGEAAYAPVAMWLELTAGGDPEEVASRVDDGGKALSLVQDVRKLPATAQARWYRTNRATLTRCDLEPRLAATAYRGGSR</sequence>
<reference evidence="3" key="1">
    <citation type="submission" date="2020-01" db="EMBL/GenBank/DDBJ databases">
        <title>Insect and environment-associated Actinomycetes.</title>
        <authorList>
            <person name="Currrie C."/>
            <person name="Chevrette M."/>
            <person name="Carlson C."/>
            <person name="Stubbendieck R."/>
            <person name="Wendt-Pienkowski E."/>
        </authorList>
    </citation>
    <scope>NUCLEOTIDE SEQUENCE</scope>
    <source>
        <strain evidence="3">SID14436</strain>
    </source>
</reference>
<feature type="transmembrane region" description="Helical" evidence="1">
    <location>
        <begin position="226"/>
        <end position="248"/>
    </location>
</feature>
<evidence type="ECO:0000313" key="3">
    <source>
        <dbReference type="EMBL" id="NEA89724.1"/>
    </source>
</evidence>
<evidence type="ECO:0000259" key="2">
    <source>
        <dbReference type="Pfam" id="PF23866"/>
    </source>
</evidence>
<feature type="domain" description="DUF7224" evidence="2">
    <location>
        <begin position="268"/>
        <end position="400"/>
    </location>
</feature>
<keyword evidence="1" id="KW-0472">Membrane</keyword>
<accession>A0A6G3R2M7</accession>
<dbReference type="EMBL" id="JAAGMD010000764">
    <property type="protein sequence ID" value="NEA89724.1"/>
    <property type="molecule type" value="Genomic_DNA"/>
</dbReference>
<organism evidence="3">
    <name type="scientific">Streptomyces sp. SID14436</name>
    <dbReference type="NCBI Taxonomy" id="2706070"/>
    <lineage>
        <taxon>Bacteria</taxon>
        <taxon>Bacillati</taxon>
        <taxon>Actinomycetota</taxon>
        <taxon>Actinomycetes</taxon>
        <taxon>Kitasatosporales</taxon>
        <taxon>Streptomycetaceae</taxon>
        <taxon>Streptomyces</taxon>
    </lineage>
</organism>
<dbReference type="AlphaFoldDB" id="A0A6G3R2M7"/>
<dbReference type="Pfam" id="PF23866">
    <property type="entry name" value="DUF7224"/>
    <property type="match status" value="1"/>
</dbReference>
<keyword evidence="1" id="KW-1133">Transmembrane helix</keyword>
<comment type="caution">
    <text evidence="3">The sequence shown here is derived from an EMBL/GenBank/DDBJ whole genome shotgun (WGS) entry which is preliminary data.</text>
</comment>
<dbReference type="InterPro" id="IPR055648">
    <property type="entry name" value="DUF7224"/>
</dbReference>
<protein>
    <recommendedName>
        <fullName evidence="2">DUF7224 domain-containing protein</fullName>
    </recommendedName>
</protein>
<name>A0A6G3R2M7_9ACTN</name>
<feature type="transmembrane region" description="Helical" evidence="1">
    <location>
        <begin position="96"/>
        <end position="116"/>
    </location>
</feature>
<keyword evidence="1" id="KW-0812">Transmembrane</keyword>
<dbReference type="RefSeq" id="WP_164336014.1">
    <property type="nucleotide sequence ID" value="NZ_JAAGMD010000764.1"/>
</dbReference>